<evidence type="ECO:0000313" key="2">
    <source>
        <dbReference type="EMBL" id="EJT81109.1"/>
    </source>
</evidence>
<reference evidence="2" key="2">
    <citation type="submission" date="2010-07" db="EMBL/GenBank/DDBJ databases">
        <authorList>
            <consortium name="The Broad Institute Genome Sequencing Platform"/>
            <consortium name="Broad Institute Genome Sequencing Center for Infectious Disease"/>
            <person name="Ma L.-J."/>
            <person name="Dead R."/>
            <person name="Young S."/>
            <person name="Zeng Q."/>
            <person name="Koehrsen M."/>
            <person name="Alvarado L."/>
            <person name="Berlin A."/>
            <person name="Chapman S.B."/>
            <person name="Chen Z."/>
            <person name="Freedman E."/>
            <person name="Gellesch M."/>
            <person name="Goldberg J."/>
            <person name="Griggs A."/>
            <person name="Gujja S."/>
            <person name="Heilman E.R."/>
            <person name="Heiman D."/>
            <person name="Hepburn T."/>
            <person name="Howarth C."/>
            <person name="Jen D."/>
            <person name="Larson L."/>
            <person name="Mehta T."/>
            <person name="Neiman D."/>
            <person name="Pearson M."/>
            <person name="Roberts A."/>
            <person name="Saif S."/>
            <person name="Shea T."/>
            <person name="Shenoy N."/>
            <person name="Sisk P."/>
            <person name="Stolte C."/>
            <person name="Sykes S."/>
            <person name="Walk T."/>
            <person name="White J."/>
            <person name="Yandava C."/>
            <person name="Haas B."/>
            <person name="Nusbaum C."/>
            <person name="Birren B."/>
        </authorList>
    </citation>
    <scope>NUCLEOTIDE SEQUENCE</scope>
    <source>
        <strain evidence="2">R3-111a-1</strain>
    </source>
</reference>
<reference evidence="4" key="1">
    <citation type="submission" date="2010-07" db="EMBL/GenBank/DDBJ databases">
        <title>The genome sequence of Gaeumannomyces graminis var. tritici strain R3-111a-1.</title>
        <authorList>
            <consortium name="The Broad Institute Genome Sequencing Platform"/>
            <person name="Ma L.-J."/>
            <person name="Dead R."/>
            <person name="Young S."/>
            <person name="Zeng Q."/>
            <person name="Koehrsen M."/>
            <person name="Alvarado L."/>
            <person name="Berlin A."/>
            <person name="Chapman S.B."/>
            <person name="Chen Z."/>
            <person name="Freedman E."/>
            <person name="Gellesch M."/>
            <person name="Goldberg J."/>
            <person name="Griggs A."/>
            <person name="Gujja S."/>
            <person name="Heilman E.R."/>
            <person name="Heiman D."/>
            <person name="Hepburn T."/>
            <person name="Howarth C."/>
            <person name="Jen D."/>
            <person name="Larson L."/>
            <person name="Mehta T."/>
            <person name="Neiman D."/>
            <person name="Pearson M."/>
            <person name="Roberts A."/>
            <person name="Saif S."/>
            <person name="Shea T."/>
            <person name="Shenoy N."/>
            <person name="Sisk P."/>
            <person name="Stolte C."/>
            <person name="Sykes S."/>
            <person name="Walk T."/>
            <person name="White J."/>
            <person name="Yandava C."/>
            <person name="Haas B."/>
            <person name="Nusbaum C."/>
            <person name="Birren B."/>
        </authorList>
    </citation>
    <scope>NUCLEOTIDE SEQUENCE [LARGE SCALE GENOMIC DNA]</scope>
    <source>
        <strain evidence="4">R3-111a-1</strain>
    </source>
</reference>
<accession>J3NIL6</accession>
<dbReference type="VEuPathDB" id="FungiDB:GGTG_01094"/>
<evidence type="ECO:0000313" key="3">
    <source>
        <dbReference type="EnsemblFungi" id="EJT81109"/>
    </source>
</evidence>
<evidence type="ECO:0000256" key="1">
    <source>
        <dbReference type="SAM" id="MobiDB-lite"/>
    </source>
</evidence>
<dbReference type="Proteomes" id="UP000006039">
    <property type="component" value="Unassembled WGS sequence"/>
</dbReference>
<name>J3NIL6_GAET3</name>
<proteinExistence type="predicted"/>
<dbReference type="HOGENOM" id="CLU_2427137_0_0_1"/>
<reference evidence="3" key="4">
    <citation type="journal article" date="2015" name="G3 (Bethesda)">
        <title>Genome sequences of three phytopathogenic species of the Magnaporthaceae family of fungi.</title>
        <authorList>
            <person name="Okagaki L.H."/>
            <person name="Nunes C.C."/>
            <person name="Sailsbery J."/>
            <person name="Clay B."/>
            <person name="Brown D."/>
            <person name="John T."/>
            <person name="Oh Y."/>
            <person name="Young N."/>
            <person name="Fitzgerald M."/>
            <person name="Haas B.J."/>
            <person name="Zeng Q."/>
            <person name="Young S."/>
            <person name="Adiconis X."/>
            <person name="Fan L."/>
            <person name="Levin J.Z."/>
            <person name="Mitchell T.K."/>
            <person name="Okubara P.A."/>
            <person name="Farman M.L."/>
            <person name="Kohn L.M."/>
            <person name="Birren B."/>
            <person name="Ma L.-J."/>
            <person name="Dean R.A."/>
        </authorList>
    </citation>
    <scope>NUCLEOTIDE SEQUENCE</scope>
    <source>
        <strain evidence="3">R3-111a-1</strain>
    </source>
</reference>
<sequence length="91" mass="9465">MAAKVKGPSDDEGSPIRNIQSISLGGDGVDGGGEGRGRIWSGDDRVGMGRETGEKPAGCGDLRGTAIFVMVGVSPCMRLGDDNKPYARIRE</sequence>
<reference evidence="2" key="3">
    <citation type="submission" date="2010-09" db="EMBL/GenBank/DDBJ databases">
        <title>Annotation of Gaeumannomyces graminis var. tritici R3-111a-1.</title>
        <authorList>
            <consortium name="The Broad Institute Genome Sequencing Platform"/>
            <person name="Ma L.-J."/>
            <person name="Dead R."/>
            <person name="Young S.K."/>
            <person name="Zeng Q."/>
            <person name="Gargeya S."/>
            <person name="Fitzgerald M."/>
            <person name="Haas B."/>
            <person name="Abouelleil A."/>
            <person name="Alvarado L."/>
            <person name="Arachchi H.M."/>
            <person name="Berlin A."/>
            <person name="Brown A."/>
            <person name="Chapman S.B."/>
            <person name="Chen Z."/>
            <person name="Dunbar C."/>
            <person name="Freedman E."/>
            <person name="Gearin G."/>
            <person name="Gellesch M."/>
            <person name="Goldberg J."/>
            <person name="Griggs A."/>
            <person name="Gujja S."/>
            <person name="Heiman D."/>
            <person name="Howarth C."/>
            <person name="Larson L."/>
            <person name="Lui A."/>
            <person name="MacDonald P.J.P."/>
            <person name="Mehta T."/>
            <person name="Montmayeur A."/>
            <person name="Murphy C."/>
            <person name="Neiman D."/>
            <person name="Pearson M."/>
            <person name="Priest M."/>
            <person name="Roberts A."/>
            <person name="Saif S."/>
            <person name="Shea T."/>
            <person name="Shenoy N."/>
            <person name="Sisk P."/>
            <person name="Stolte C."/>
            <person name="Sykes S."/>
            <person name="Yandava C."/>
            <person name="Wortman J."/>
            <person name="Nusbaum C."/>
            <person name="Birren B."/>
        </authorList>
    </citation>
    <scope>NUCLEOTIDE SEQUENCE</scope>
    <source>
        <strain evidence="2">R3-111a-1</strain>
    </source>
</reference>
<evidence type="ECO:0000313" key="4">
    <source>
        <dbReference type="Proteomes" id="UP000006039"/>
    </source>
</evidence>
<dbReference type="AlphaFoldDB" id="J3NIL6"/>
<keyword evidence="4" id="KW-1185">Reference proteome</keyword>
<organism evidence="2">
    <name type="scientific">Gaeumannomyces tritici (strain R3-111a-1)</name>
    <name type="common">Wheat and barley take-all root rot fungus</name>
    <name type="synonym">Gaeumannomyces graminis var. tritici</name>
    <dbReference type="NCBI Taxonomy" id="644352"/>
    <lineage>
        <taxon>Eukaryota</taxon>
        <taxon>Fungi</taxon>
        <taxon>Dikarya</taxon>
        <taxon>Ascomycota</taxon>
        <taxon>Pezizomycotina</taxon>
        <taxon>Sordariomycetes</taxon>
        <taxon>Sordariomycetidae</taxon>
        <taxon>Magnaporthales</taxon>
        <taxon>Magnaporthaceae</taxon>
        <taxon>Gaeumannomyces</taxon>
    </lineage>
</organism>
<reference evidence="3" key="5">
    <citation type="submission" date="2018-04" db="UniProtKB">
        <authorList>
            <consortium name="EnsemblFungi"/>
        </authorList>
    </citation>
    <scope>IDENTIFICATION</scope>
    <source>
        <strain evidence="3">R3-111a-1</strain>
    </source>
</reference>
<feature type="compositionally biased region" description="Basic and acidic residues" evidence="1">
    <location>
        <begin position="33"/>
        <end position="54"/>
    </location>
</feature>
<dbReference type="EnsemblFungi" id="EJT81109">
    <property type="protein sequence ID" value="EJT81109"/>
    <property type="gene ID" value="GGTG_01094"/>
</dbReference>
<dbReference type="RefSeq" id="XP_009217118.1">
    <property type="nucleotide sequence ID" value="XM_009218854.1"/>
</dbReference>
<gene>
    <name evidence="3" type="primary">20341552</name>
    <name evidence="2" type="ORF">GGTG_01094</name>
</gene>
<dbReference type="GeneID" id="20341552"/>
<feature type="region of interest" description="Disordered" evidence="1">
    <location>
        <begin position="1"/>
        <end position="59"/>
    </location>
</feature>
<dbReference type="EMBL" id="GL385395">
    <property type="protein sequence ID" value="EJT81109.1"/>
    <property type="molecule type" value="Genomic_DNA"/>
</dbReference>
<protein>
    <submittedName>
        <fullName evidence="2 3">Uncharacterized protein</fullName>
    </submittedName>
</protein>